<reference evidence="3" key="2">
    <citation type="submission" date="2025-09" db="UniProtKB">
        <authorList>
            <consortium name="Ensembl"/>
        </authorList>
    </citation>
    <scope>IDENTIFICATION</scope>
</reference>
<sequence length="94" mass="10445">MAQWHPDLFSIEVTAPRCSGLNEPSRGLNEMSPGSCCFKLFPRRIPKAHILSIIKTHNRCSAKAVDTPNGPICVSLTLDWAKTAFNKQHVSKNQ</sequence>
<dbReference type="Proteomes" id="UP000261360">
    <property type="component" value="Unplaced"/>
</dbReference>
<organism evidence="3 4">
    <name type="scientific">Seriola lalandi dorsalis</name>
    <dbReference type="NCBI Taxonomy" id="1841481"/>
    <lineage>
        <taxon>Eukaryota</taxon>
        <taxon>Metazoa</taxon>
        <taxon>Chordata</taxon>
        <taxon>Craniata</taxon>
        <taxon>Vertebrata</taxon>
        <taxon>Euteleostomi</taxon>
        <taxon>Actinopterygii</taxon>
        <taxon>Neopterygii</taxon>
        <taxon>Teleostei</taxon>
        <taxon>Neoteleostei</taxon>
        <taxon>Acanthomorphata</taxon>
        <taxon>Carangaria</taxon>
        <taxon>Carangiformes</taxon>
        <taxon>Carangidae</taxon>
        <taxon>Seriola</taxon>
    </lineage>
</organism>
<reference evidence="3" key="1">
    <citation type="submission" date="2025-08" db="UniProtKB">
        <authorList>
            <consortium name="Ensembl"/>
        </authorList>
    </citation>
    <scope>IDENTIFICATION</scope>
</reference>
<accession>A0A3B4WRM3</accession>
<dbReference type="InterPro" id="IPR036048">
    <property type="entry name" value="Interleukin_8-like_sf"/>
</dbReference>
<dbReference type="SUPFAM" id="SSF54117">
    <property type="entry name" value="Interleukin 8-like chemokines"/>
    <property type="match status" value="1"/>
</dbReference>
<dbReference type="GeneTree" id="ENSGT01150000287191"/>
<proteinExistence type="predicted"/>
<keyword evidence="1" id="KW-0202">Cytokine</keyword>
<evidence type="ECO:0000313" key="3">
    <source>
        <dbReference type="Ensembl" id="ENSSLDP00000003803.1"/>
    </source>
</evidence>
<dbReference type="InterPro" id="IPR001811">
    <property type="entry name" value="Chemokine_IL8-like_dom"/>
</dbReference>
<keyword evidence="4" id="KW-1185">Reference proteome</keyword>
<dbReference type="GO" id="GO:0005615">
    <property type="term" value="C:extracellular space"/>
    <property type="evidence" value="ECO:0007669"/>
    <property type="project" value="UniProtKB-KW"/>
</dbReference>
<feature type="domain" description="Chemokine interleukin-8-like" evidence="2">
    <location>
        <begin position="35"/>
        <end position="87"/>
    </location>
</feature>
<dbReference type="Ensembl" id="ENSSLDT00000003933.1">
    <property type="protein sequence ID" value="ENSSLDP00000003803.1"/>
    <property type="gene ID" value="ENSSLDG00000003009.1"/>
</dbReference>
<dbReference type="Pfam" id="PF00048">
    <property type="entry name" value="IL8"/>
    <property type="match status" value="1"/>
</dbReference>
<protein>
    <recommendedName>
        <fullName evidence="2">Chemokine interleukin-8-like domain-containing protein</fullName>
    </recommendedName>
</protein>
<dbReference type="STRING" id="1841481.ENSSLDP00000003803"/>
<evidence type="ECO:0000259" key="2">
    <source>
        <dbReference type="Pfam" id="PF00048"/>
    </source>
</evidence>
<evidence type="ECO:0000256" key="1">
    <source>
        <dbReference type="ARBA" id="ARBA00022514"/>
    </source>
</evidence>
<evidence type="ECO:0000313" key="4">
    <source>
        <dbReference type="Proteomes" id="UP000261360"/>
    </source>
</evidence>
<dbReference type="Gene3D" id="2.40.50.40">
    <property type="match status" value="1"/>
</dbReference>
<dbReference type="GO" id="GO:0006955">
    <property type="term" value="P:immune response"/>
    <property type="evidence" value="ECO:0007669"/>
    <property type="project" value="InterPro"/>
</dbReference>
<name>A0A3B4WRM3_SERLL</name>
<dbReference type="AlphaFoldDB" id="A0A3B4WRM3"/>
<dbReference type="GO" id="GO:0008009">
    <property type="term" value="F:chemokine activity"/>
    <property type="evidence" value="ECO:0007669"/>
    <property type="project" value="InterPro"/>
</dbReference>